<organism evidence="1 2">
    <name type="scientific">Mycena rosella</name>
    <name type="common">Pink bonnet</name>
    <name type="synonym">Agaricus rosellus</name>
    <dbReference type="NCBI Taxonomy" id="1033263"/>
    <lineage>
        <taxon>Eukaryota</taxon>
        <taxon>Fungi</taxon>
        <taxon>Dikarya</taxon>
        <taxon>Basidiomycota</taxon>
        <taxon>Agaricomycotina</taxon>
        <taxon>Agaricomycetes</taxon>
        <taxon>Agaricomycetidae</taxon>
        <taxon>Agaricales</taxon>
        <taxon>Marasmiineae</taxon>
        <taxon>Mycenaceae</taxon>
        <taxon>Mycena</taxon>
    </lineage>
</organism>
<dbReference type="Proteomes" id="UP001221757">
    <property type="component" value="Unassembled WGS sequence"/>
</dbReference>
<reference evidence="1" key="1">
    <citation type="submission" date="2023-03" db="EMBL/GenBank/DDBJ databases">
        <title>Massive genome expansion in bonnet fungi (Mycena s.s.) driven by repeated elements and novel gene families across ecological guilds.</title>
        <authorList>
            <consortium name="Lawrence Berkeley National Laboratory"/>
            <person name="Harder C.B."/>
            <person name="Miyauchi S."/>
            <person name="Viragh M."/>
            <person name="Kuo A."/>
            <person name="Thoen E."/>
            <person name="Andreopoulos B."/>
            <person name="Lu D."/>
            <person name="Skrede I."/>
            <person name="Drula E."/>
            <person name="Henrissat B."/>
            <person name="Morin E."/>
            <person name="Kohler A."/>
            <person name="Barry K."/>
            <person name="LaButti K."/>
            <person name="Morin E."/>
            <person name="Salamov A."/>
            <person name="Lipzen A."/>
            <person name="Mereny Z."/>
            <person name="Hegedus B."/>
            <person name="Baldrian P."/>
            <person name="Stursova M."/>
            <person name="Weitz H."/>
            <person name="Taylor A."/>
            <person name="Grigoriev I.V."/>
            <person name="Nagy L.G."/>
            <person name="Martin F."/>
            <person name="Kauserud H."/>
        </authorList>
    </citation>
    <scope>NUCLEOTIDE SEQUENCE</scope>
    <source>
        <strain evidence="1">CBHHK067</strain>
    </source>
</reference>
<accession>A0AAD7D5S7</accession>
<keyword evidence="2" id="KW-1185">Reference proteome</keyword>
<evidence type="ECO:0000313" key="2">
    <source>
        <dbReference type="Proteomes" id="UP001221757"/>
    </source>
</evidence>
<gene>
    <name evidence="1" type="ORF">B0H17DRAFT_1138968</name>
</gene>
<evidence type="ECO:0000313" key="1">
    <source>
        <dbReference type="EMBL" id="KAJ7679829.1"/>
    </source>
</evidence>
<comment type="caution">
    <text evidence="1">The sequence shown here is derived from an EMBL/GenBank/DDBJ whole genome shotgun (WGS) entry which is preliminary data.</text>
</comment>
<proteinExistence type="predicted"/>
<dbReference type="AlphaFoldDB" id="A0AAD7D5S7"/>
<dbReference type="EMBL" id="JARKIE010000127">
    <property type="protein sequence ID" value="KAJ7679829.1"/>
    <property type="molecule type" value="Genomic_DNA"/>
</dbReference>
<name>A0AAD7D5S7_MYCRO</name>
<protein>
    <submittedName>
        <fullName evidence="1">Uncharacterized protein</fullName>
    </submittedName>
</protein>
<sequence>MQRVLFDSKLGTTFRSSTTDAEATPAAPRCSAPGCRDLSSPNIVAEYAVVTQSHGLGAQNDIITRTQTCQYSGFVPRFVEHAEGNIEGRQGQSKIENSEDRSATFSANSLQDDIPDEHCKKYLVLLPVFYANIDPYRAGEQLGIPSTFARGAGERALISLAAIFSMVLRVSIPPAVFPEVWGSAYRWTDDRATGAGFLHFISTFGGNLVSSAPGFRRMLSRAWIMVLRTPNTLRRPIGLCALSDVLFGDSRRLSREPVSVLASLVVQYLDEFSPGCDNLSLRRDSRLRGTIFDFVDDIARFLGPAELDGTNSGAFSRVLLSAGIIKSTIIMAKALTKPDPESETPAFAPLVDKSLAFLNRMLLTTPGNCLISDAVQEGLLDLILVCGAARKFPKTMKSLLDGVLLIPLIYYYDMRILGKILDTDQRANTKAFNASGLFSTWAHFIALAKERLEILR</sequence>